<proteinExistence type="predicted"/>
<name>A0A218MKV9_9VIRU</name>
<evidence type="ECO:0000256" key="1">
    <source>
        <dbReference type="SAM" id="Coils"/>
    </source>
</evidence>
<feature type="coiled-coil region" evidence="1">
    <location>
        <begin position="6"/>
        <end position="33"/>
    </location>
</feature>
<organism evidence="2">
    <name type="scientific">uncultured virus</name>
    <dbReference type="NCBI Taxonomy" id="340016"/>
    <lineage>
        <taxon>Viruses</taxon>
        <taxon>environmental samples</taxon>
    </lineage>
</organism>
<dbReference type="EMBL" id="KY052803">
    <property type="protein sequence ID" value="ASE99905.1"/>
    <property type="molecule type" value="Genomic_DNA"/>
</dbReference>
<evidence type="ECO:0000313" key="2">
    <source>
        <dbReference type="EMBL" id="ASE99905.1"/>
    </source>
</evidence>
<reference evidence="2" key="1">
    <citation type="submission" date="2016-10" db="EMBL/GenBank/DDBJ databases">
        <authorList>
            <person name="Varghese N."/>
        </authorList>
    </citation>
    <scope>NUCLEOTIDE SEQUENCE</scope>
</reference>
<sequence length="72" mass="8319">MTDTKAEDLQKDIESMEKELAEAKKTLREMKTKGLREAMEAKKMADQAVKEELKALGYSSPSSFSWYWRDIS</sequence>
<reference evidence="2" key="2">
    <citation type="journal article" date="2017" name="Nat. Commun.">
        <title>Single-virus genomics reveals hidden cosmopolitan and abundant viruses.</title>
        <authorList>
            <person name="Martinez-Hernandez F."/>
            <person name="Fornas O."/>
            <person name="Lluesma Gomez M."/>
            <person name="Bolduc B."/>
            <person name="de la Cruz Pena M.J."/>
            <person name="Martinez J.M."/>
            <person name="Anton J."/>
            <person name="Gasol J.M."/>
            <person name="Rosselli R."/>
            <person name="Rodriguez-Valera F."/>
            <person name="Sullivan M.B."/>
            <person name="Acinas S.G."/>
            <person name="Martinez-Garcia M."/>
        </authorList>
    </citation>
    <scope>NUCLEOTIDE SEQUENCE</scope>
</reference>
<protein>
    <submittedName>
        <fullName evidence="2">Uncharacterized protein</fullName>
    </submittedName>
</protein>
<accession>A0A218MKV9</accession>
<keyword evidence="1" id="KW-0175">Coiled coil</keyword>